<evidence type="ECO:0000313" key="2">
    <source>
        <dbReference type="Proteomes" id="UP000680038"/>
    </source>
</evidence>
<keyword evidence="2" id="KW-1185">Reference proteome</keyword>
<reference evidence="1" key="1">
    <citation type="submission" date="2021-04" db="EMBL/GenBank/DDBJ databases">
        <authorList>
            <person name="Rodrigo-Torres L."/>
            <person name="Arahal R. D."/>
            <person name="Lucena T."/>
        </authorList>
    </citation>
    <scope>NUCLEOTIDE SEQUENCE</scope>
    <source>
        <strain evidence="1">CECT 9275</strain>
    </source>
</reference>
<protein>
    <submittedName>
        <fullName evidence="1">Uncharacterized protein</fullName>
    </submittedName>
</protein>
<comment type="caution">
    <text evidence="1">The sequence shown here is derived from an EMBL/GenBank/DDBJ whole genome shotgun (WGS) entry which is preliminary data.</text>
</comment>
<dbReference type="AlphaFoldDB" id="A0A916JAZ5"/>
<name>A0A916JAZ5_9BACT</name>
<dbReference type="Proteomes" id="UP000680038">
    <property type="component" value="Unassembled WGS sequence"/>
</dbReference>
<evidence type="ECO:0000313" key="1">
    <source>
        <dbReference type="EMBL" id="CAG4999542.1"/>
    </source>
</evidence>
<sequence>MKSIGYVPENRNNNSGIQMFRYDHLRYGLFYQLWSDHVIVAMPWQLKDITFVIGKIQI</sequence>
<gene>
    <name evidence="1" type="ORF">DYBT9275_02250</name>
</gene>
<accession>A0A916JAZ5</accession>
<organism evidence="1 2">
    <name type="scientific">Dyadobacter helix</name>
    <dbReference type="NCBI Taxonomy" id="2822344"/>
    <lineage>
        <taxon>Bacteria</taxon>
        <taxon>Pseudomonadati</taxon>
        <taxon>Bacteroidota</taxon>
        <taxon>Cytophagia</taxon>
        <taxon>Cytophagales</taxon>
        <taxon>Spirosomataceae</taxon>
        <taxon>Dyadobacter</taxon>
    </lineage>
</organism>
<dbReference type="EMBL" id="CAJRAF010000002">
    <property type="protein sequence ID" value="CAG4999542.1"/>
    <property type="molecule type" value="Genomic_DNA"/>
</dbReference>
<proteinExistence type="predicted"/>